<proteinExistence type="predicted"/>
<protein>
    <recommendedName>
        <fullName evidence="2">AAA+ ATPase domain-containing protein</fullName>
    </recommendedName>
</protein>
<organism evidence="1">
    <name type="scientific">viral metagenome</name>
    <dbReference type="NCBI Taxonomy" id="1070528"/>
    <lineage>
        <taxon>unclassified sequences</taxon>
        <taxon>metagenomes</taxon>
        <taxon>organismal metagenomes</taxon>
    </lineage>
</organism>
<dbReference type="AlphaFoldDB" id="A0A6C0JCV5"/>
<dbReference type="Gene3D" id="3.40.50.300">
    <property type="entry name" value="P-loop containing nucleotide triphosphate hydrolases"/>
    <property type="match status" value="1"/>
</dbReference>
<evidence type="ECO:0000313" key="1">
    <source>
        <dbReference type="EMBL" id="QHU02387.1"/>
    </source>
</evidence>
<dbReference type="EMBL" id="MN740356">
    <property type="protein sequence ID" value="QHU02387.1"/>
    <property type="molecule type" value="Genomic_DNA"/>
</dbReference>
<accession>A0A6C0JCV5</accession>
<dbReference type="InterPro" id="IPR027417">
    <property type="entry name" value="P-loop_NTPase"/>
</dbReference>
<reference evidence="1" key="1">
    <citation type="journal article" date="2020" name="Nature">
        <title>Giant virus diversity and host interactions through global metagenomics.</title>
        <authorList>
            <person name="Schulz F."/>
            <person name="Roux S."/>
            <person name="Paez-Espino D."/>
            <person name="Jungbluth S."/>
            <person name="Walsh D.A."/>
            <person name="Denef V.J."/>
            <person name="McMahon K.D."/>
            <person name="Konstantinidis K.T."/>
            <person name="Eloe-Fadrosh E.A."/>
            <person name="Kyrpides N.C."/>
            <person name="Woyke T."/>
        </authorList>
    </citation>
    <scope>NUCLEOTIDE SEQUENCE</scope>
    <source>
        <strain evidence="1">GVMAG-M-3300025880-75</strain>
    </source>
</reference>
<evidence type="ECO:0008006" key="2">
    <source>
        <dbReference type="Google" id="ProtNLM"/>
    </source>
</evidence>
<sequence>MKYFSSTFQEYITDCKKHNMHKKMEKIYSSMSNELDNQNNLIFYGPPGIGKYTQVLQYIKKYSPTELRFERKINIQSSNKKIDYEFKVSDIHFEIDMALLGCHAKLLFNDIYYHILDILTARNNGSCIIVCKNFDHIHSELLEIFHSYMQTLKHQNLNIVYILVTENVSFIPRNILNRCQIISLKRPTKNEYIHATSKTLLGEREIKNITNIKNIKGKITQLDNINKLICDKILNKILNYETINFLEMRDNLYEIFIFNLDINSCLYYIIHTLVEKKYIKDEHTEDIFIELYKFLKLYNNNYRPIYHLESFIFYLCIKIHEL</sequence>
<dbReference type="SUPFAM" id="SSF52540">
    <property type="entry name" value="P-loop containing nucleoside triphosphate hydrolases"/>
    <property type="match status" value="1"/>
</dbReference>
<name>A0A6C0JCV5_9ZZZZ</name>